<dbReference type="EMBL" id="CAJHJT010000034">
    <property type="protein sequence ID" value="CAD7003251.1"/>
    <property type="molecule type" value="Genomic_DNA"/>
</dbReference>
<evidence type="ECO:0000313" key="2">
    <source>
        <dbReference type="Proteomes" id="UP000606786"/>
    </source>
</evidence>
<evidence type="ECO:0000313" key="1">
    <source>
        <dbReference type="EMBL" id="CAD7003251.1"/>
    </source>
</evidence>
<accession>A0A811UX73</accession>
<proteinExistence type="predicted"/>
<name>A0A811UX73_CERCA</name>
<keyword evidence="2" id="KW-1185">Reference proteome</keyword>
<organism evidence="1 2">
    <name type="scientific">Ceratitis capitata</name>
    <name type="common">Mediterranean fruit fly</name>
    <name type="synonym">Tephritis capitata</name>
    <dbReference type="NCBI Taxonomy" id="7213"/>
    <lineage>
        <taxon>Eukaryota</taxon>
        <taxon>Metazoa</taxon>
        <taxon>Ecdysozoa</taxon>
        <taxon>Arthropoda</taxon>
        <taxon>Hexapoda</taxon>
        <taxon>Insecta</taxon>
        <taxon>Pterygota</taxon>
        <taxon>Neoptera</taxon>
        <taxon>Endopterygota</taxon>
        <taxon>Diptera</taxon>
        <taxon>Brachycera</taxon>
        <taxon>Muscomorpha</taxon>
        <taxon>Tephritoidea</taxon>
        <taxon>Tephritidae</taxon>
        <taxon>Ceratitis</taxon>
        <taxon>Ceratitis</taxon>
    </lineage>
</organism>
<dbReference type="AlphaFoldDB" id="A0A811UX73"/>
<protein>
    <submittedName>
        <fullName evidence="1">(Mediterranean fruit fly) hypothetical protein</fullName>
    </submittedName>
</protein>
<gene>
    <name evidence="1" type="ORF">CCAP1982_LOCUS11713</name>
</gene>
<comment type="caution">
    <text evidence="1">The sequence shown here is derived from an EMBL/GenBank/DDBJ whole genome shotgun (WGS) entry which is preliminary data.</text>
</comment>
<sequence>MTLDKLASLSDEIHENALPEAHINTVQETTTSATKARFSRLEASISELISALKDKSATRSKCGYNQIGADFLAHFGILSDLKYGCLIDSLTDKTASCKVSLTDIVPEIKIKPFDSS</sequence>
<dbReference type="Proteomes" id="UP000606786">
    <property type="component" value="Unassembled WGS sequence"/>
</dbReference>
<reference evidence="1" key="1">
    <citation type="submission" date="2020-11" db="EMBL/GenBank/DDBJ databases">
        <authorList>
            <person name="Whitehead M."/>
        </authorList>
    </citation>
    <scope>NUCLEOTIDE SEQUENCE</scope>
    <source>
        <strain evidence="1">EGII</strain>
    </source>
</reference>